<dbReference type="AlphaFoldDB" id="A0A5C6LZR2"/>
<proteinExistence type="predicted"/>
<keyword evidence="2" id="KW-1185">Reference proteome</keyword>
<sequence>MGIVGENEFEQIVEFTWRNTRRECTVLFRNIRELPDSSLQNSSDSWKLVIDFPFDDAGHGPREDLDTLAGPSAADSAVPAFAA</sequence>
<accession>A0A5C6LZR2</accession>
<organism evidence="1 2">
    <name type="scientific">Planctomyces bekefii</name>
    <dbReference type="NCBI Taxonomy" id="1653850"/>
    <lineage>
        <taxon>Bacteria</taxon>
        <taxon>Pseudomonadati</taxon>
        <taxon>Planctomycetota</taxon>
        <taxon>Planctomycetia</taxon>
        <taxon>Planctomycetales</taxon>
        <taxon>Planctomycetaceae</taxon>
        <taxon>Planctomyces</taxon>
    </lineage>
</organism>
<reference evidence="1 2" key="1">
    <citation type="submission" date="2019-08" db="EMBL/GenBank/DDBJ databases">
        <title>100 year-old enigma solved: identification of Planctomyces bekefii, the type genus and species of the phylum Planctomycetes.</title>
        <authorList>
            <person name="Svetlana D.N."/>
            <person name="Overmann J."/>
        </authorList>
    </citation>
    <scope>NUCLEOTIDE SEQUENCE [LARGE SCALE GENOMIC DNA]</scope>
    <source>
        <strain evidence="1">Phe10_nw2017</strain>
    </source>
</reference>
<dbReference type="EMBL" id="SRHE01000970">
    <property type="protein sequence ID" value="TWW07868.1"/>
    <property type="molecule type" value="Genomic_DNA"/>
</dbReference>
<gene>
    <name evidence="1" type="ORF">E3A20_30010</name>
</gene>
<evidence type="ECO:0000313" key="2">
    <source>
        <dbReference type="Proteomes" id="UP000321083"/>
    </source>
</evidence>
<comment type="caution">
    <text evidence="1">The sequence shown here is derived from an EMBL/GenBank/DDBJ whole genome shotgun (WGS) entry which is preliminary data.</text>
</comment>
<name>A0A5C6LZR2_9PLAN</name>
<evidence type="ECO:0000313" key="1">
    <source>
        <dbReference type="EMBL" id="TWW07868.1"/>
    </source>
</evidence>
<dbReference type="Proteomes" id="UP000321083">
    <property type="component" value="Unassembled WGS sequence"/>
</dbReference>
<reference evidence="1 2" key="2">
    <citation type="submission" date="2019-08" db="EMBL/GenBank/DDBJ databases">
        <authorList>
            <person name="Henke P."/>
        </authorList>
    </citation>
    <scope>NUCLEOTIDE SEQUENCE [LARGE SCALE GENOMIC DNA]</scope>
    <source>
        <strain evidence="1">Phe10_nw2017</strain>
    </source>
</reference>
<protein>
    <submittedName>
        <fullName evidence="1">Uncharacterized protein</fullName>
    </submittedName>
</protein>